<dbReference type="InterPro" id="IPR009048">
    <property type="entry name" value="A-macroglobulin_rcpt-bd"/>
</dbReference>
<dbReference type="STRING" id="50429.A0A2B4SN98"/>
<evidence type="ECO:0000256" key="8">
    <source>
        <dbReference type="SAM" id="SignalP"/>
    </source>
</evidence>
<comment type="similarity">
    <text evidence="1">Belongs to the protease inhibitor I39 (alpha-2-macroglobulin) family.</text>
</comment>
<dbReference type="Gene3D" id="2.60.40.690">
    <property type="entry name" value="Alpha-macroglobulin, receptor-binding domain"/>
    <property type="match status" value="1"/>
</dbReference>
<evidence type="ECO:0000256" key="6">
    <source>
        <dbReference type="ARBA" id="ARBA00023157"/>
    </source>
</evidence>
<dbReference type="InterPro" id="IPR008930">
    <property type="entry name" value="Terpenoid_cyclase/PrenylTrfase"/>
</dbReference>
<evidence type="ECO:0000256" key="7">
    <source>
        <dbReference type="ARBA" id="ARBA00023180"/>
    </source>
</evidence>
<evidence type="ECO:0000259" key="10">
    <source>
        <dbReference type="SMART" id="SM01360"/>
    </source>
</evidence>
<dbReference type="InterPro" id="IPR041813">
    <property type="entry name" value="A2M_TED"/>
</dbReference>
<dbReference type="FunFam" id="2.60.40.1930:FF:000001">
    <property type="entry name" value="CD109 isoform 3"/>
    <property type="match status" value="1"/>
</dbReference>
<organism evidence="12 13">
    <name type="scientific">Stylophora pistillata</name>
    <name type="common">Smooth cauliflower coral</name>
    <dbReference type="NCBI Taxonomy" id="50429"/>
    <lineage>
        <taxon>Eukaryota</taxon>
        <taxon>Metazoa</taxon>
        <taxon>Cnidaria</taxon>
        <taxon>Anthozoa</taxon>
        <taxon>Hexacorallia</taxon>
        <taxon>Scleractinia</taxon>
        <taxon>Astrocoeniina</taxon>
        <taxon>Pocilloporidae</taxon>
        <taxon>Stylophora</taxon>
    </lineage>
</organism>
<dbReference type="InterPro" id="IPR002890">
    <property type="entry name" value="MG2"/>
</dbReference>
<keyword evidence="2" id="KW-0646">Protease inhibitor</keyword>
<dbReference type="SUPFAM" id="SSF48239">
    <property type="entry name" value="Terpenoid cyclases/Protein prenyltransferases"/>
    <property type="match status" value="1"/>
</dbReference>
<evidence type="ECO:0000259" key="9">
    <source>
        <dbReference type="SMART" id="SM01359"/>
    </source>
</evidence>
<dbReference type="InterPro" id="IPR050473">
    <property type="entry name" value="A2M/Complement_sys"/>
</dbReference>
<protein>
    <submittedName>
        <fullName evidence="12">CD109 antigen</fullName>
    </submittedName>
</protein>
<keyword evidence="3 8" id="KW-0732">Signal</keyword>
<dbReference type="Gene3D" id="2.60.40.10">
    <property type="entry name" value="Immunoglobulins"/>
    <property type="match status" value="2"/>
</dbReference>
<dbReference type="Gene3D" id="2.60.40.1940">
    <property type="match status" value="1"/>
</dbReference>
<dbReference type="InterPro" id="IPR011625">
    <property type="entry name" value="A2M_N_BRD"/>
</dbReference>
<dbReference type="Gene3D" id="2.60.40.2950">
    <property type="match status" value="1"/>
</dbReference>
<dbReference type="Pfam" id="PF17791">
    <property type="entry name" value="MG3"/>
    <property type="match status" value="1"/>
</dbReference>
<keyword evidence="6" id="KW-1015">Disulfide bond</keyword>
<dbReference type="Gene3D" id="2.60.120.1540">
    <property type="match status" value="1"/>
</dbReference>
<dbReference type="SMART" id="SM01419">
    <property type="entry name" value="Thiol-ester_cl"/>
    <property type="match status" value="1"/>
</dbReference>
<evidence type="ECO:0000256" key="1">
    <source>
        <dbReference type="ARBA" id="ARBA00010952"/>
    </source>
</evidence>
<evidence type="ECO:0000256" key="4">
    <source>
        <dbReference type="ARBA" id="ARBA00022900"/>
    </source>
</evidence>
<dbReference type="InterPro" id="IPR013783">
    <property type="entry name" value="Ig-like_fold"/>
</dbReference>
<evidence type="ECO:0000256" key="2">
    <source>
        <dbReference type="ARBA" id="ARBA00022690"/>
    </source>
</evidence>
<dbReference type="SUPFAM" id="SSF49410">
    <property type="entry name" value="Alpha-macroglobulin receptor domain"/>
    <property type="match status" value="1"/>
</dbReference>
<proteinExistence type="inferred from homology"/>
<gene>
    <name evidence="12" type="primary">CD109</name>
    <name evidence="12" type="ORF">AWC38_SpisGene3797</name>
</gene>
<comment type="caution">
    <text evidence="12">The sequence shown here is derived from an EMBL/GenBank/DDBJ whole genome shotgun (WGS) entry which is preliminary data.</text>
</comment>
<dbReference type="EMBL" id="LSMT01000036">
    <property type="protein sequence ID" value="PFX31361.1"/>
    <property type="molecule type" value="Genomic_DNA"/>
</dbReference>
<keyword evidence="7" id="KW-0325">Glycoprotein</keyword>
<dbReference type="SMART" id="SM01361">
    <property type="entry name" value="A2M_recep"/>
    <property type="match status" value="1"/>
</dbReference>
<dbReference type="InterPro" id="IPR047565">
    <property type="entry name" value="Alpha-macroglob_thiol-ester_cl"/>
</dbReference>
<dbReference type="SMART" id="SM01360">
    <property type="entry name" value="A2M"/>
    <property type="match status" value="1"/>
</dbReference>
<dbReference type="InterPro" id="IPR011626">
    <property type="entry name" value="Alpha-macroglobulin_TED"/>
</dbReference>
<dbReference type="Pfam" id="PF07677">
    <property type="entry name" value="A2M_recep"/>
    <property type="match status" value="1"/>
</dbReference>
<dbReference type="InterPro" id="IPR041555">
    <property type="entry name" value="MG3"/>
</dbReference>
<dbReference type="InterPro" id="IPR019742">
    <property type="entry name" value="MacrogloblnA2_CS"/>
</dbReference>
<evidence type="ECO:0000313" key="12">
    <source>
        <dbReference type="EMBL" id="PFX31361.1"/>
    </source>
</evidence>
<dbReference type="GO" id="GO:0004867">
    <property type="term" value="F:serine-type endopeptidase inhibitor activity"/>
    <property type="evidence" value="ECO:0007669"/>
    <property type="project" value="UniProtKB-KW"/>
</dbReference>
<dbReference type="Proteomes" id="UP000225706">
    <property type="component" value="Unassembled WGS sequence"/>
</dbReference>
<dbReference type="Pfam" id="PF01835">
    <property type="entry name" value="MG2"/>
    <property type="match status" value="1"/>
</dbReference>
<keyword evidence="4" id="KW-0722">Serine protease inhibitor</keyword>
<dbReference type="PANTHER" id="PTHR11412">
    <property type="entry name" value="MACROGLOBULIN / COMPLEMENT"/>
    <property type="match status" value="1"/>
</dbReference>
<dbReference type="Gene3D" id="6.20.50.160">
    <property type="match status" value="1"/>
</dbReference>
<feature type="chain" id="PRO_5012789878" evidence="8">
    <location>
        <begin position="19"/>
        <end position="1499"/>
    </location>
</feature>
<evidence type="ECO:0000259" key="11">
    <source>
        <dbReference type="SMART" id="SM01361"/>
    </source>
</evidence>
<dbReference type="Pfam" id="PF00207">
    <property type="entry name" value="A2M"/>
    <property type="match status" value="1"/>
</dbReference>
<dbReference type="InterPro" id="IPR014756">
    <property type="entry name" value="Ig_E-set"/>
</dbReference>
<accession>A0A2B4SN98</accession>
<dbReference type="Pfam" id="PF07703">
    <property type="entry name" value="A2M_BRD"/>
    <property type="match status" value="1"/>
</dbReference>
<dbReference type="Pfam" id="PF07678">
    <property type="entry name" value="TED_complement"/>
    <property type="match status" value="1"/>
</dbReference>
<keyword evidence="5" id="KW-0882">Thioester bond</keyword>
<dbReference type="FunFam" id="1.50.10.20:FF:000001">
    <property type="entry name" value="CD109 isoform 1"/>
    <property type="match status" value="1"/>
</dbReference>
<dbReference type="CDD" id="cd02897">
    <property type="entry name" value="A2M_2"/>
    <property type="match status" value="1"/>
</dbReference>
<evidence type="ECO:0000256" key="3">
    <source>
        <dbReference type="ARBA" id="ARBA00022729"/>
    </source>
</evidence>
<name>A0A2B4SN98_STYPI</name>
<dbReference type="SUPFAM" id="SSF81296">
    <property type="entry name" value="E set domains"/>
    <property type="match status" value="1"/>
</dbReference>
<dbReference type="InterPro" id="IPR036595">
    <property type="entry name" value="A-macroglobulin_rcpt-bd_sf"/>
</dbReference>
<dbReference type="InterPro" id="IPR001599">
    <property type="entry name" value="Macroglobln_a2"/>
</dbReference>
<reference evidence="13" key="1">
    <citation type="journal article" date="2017" name="bioRxiv">
        <title>Comparative analysis of the genomes of Stylophora pistillata and Acropora digitifera provides evidence for extensive differences between species of corals.</title>
        <authorList>
            <person name="Voolstra C.R."/>
            <person name="Li Y."/>
            <person name="Liew Y.J."/>
            <person name="Baumgarten S."/>
            <person name="Zoccola D."/>
            <person name="Flot J.-F."/>
            <person name="Tambutte S."/>
            <person name="Allemand D."/>
            <person name="Aranda M."/>
        </authorList>
    </citation>
    <scope>NUCLEOTIDE SEQUENCE [LARGE SCALE GENOMIC DNA]</scope>
</reference>
<dbReference type="PROSITE" id="PS00477">
    <property type="entry name" value="ALPHA_2_MACROGLOBULIN"/>
    <property type="match status" value="1"/>
</dbReference>
<dbReference type="SMART" id="SM01359">
    <property type="entry name" value="A2M_N_2"/>
    <property type="match status" value="1"/>
</dbReference>
<evidence type="ECO:0000313" key="13">
    <source>
        <dbReference type="Proteomes" id="UP000225706"/>
    </source>
</evidence>
<feature type="signal peptide" evidence="8">
    <location>
        <begin position="1"/>
        <end position="18"/>
    </location>
</feature>
<feature type="domain" description="Alpha-2-macroglobulin" evidence="10">
    <location>
        <begin position="714"/>
        <end position="805"/>
    </location>
</feature>
<dbReference type="GO" id="GO:0005615">
    <property type="term" value="C:extracellular space"/>
    <property type="evidence" value="ECO:0007669"/>
    <property type="project" value="InterPro"/>
</dbReference>
<dbReference type="Gene3D" id="2.20.130.20">
    <property type="match status" value="1"/>
</dbReference>
<evidence type="ECO:0000256" key="5">
    <source>
        <dbReference type="ARBA" id="ARBA00022966"/>
    </source>
</evidence>
<dbReference type="Gene3D" id="1.50.10.20">
    <property type="match status" value="1"/>
</dbReference>
<keyword evidence="13" id="KW-1185">Reference proteome</keyword>
<dbReference type="OrthoDB" id="9998011at2759"/>
<sequence>MLFVFVLCSVLFAASVEASNSYFITAPSVFRPGQPFKLRVWVNDTITDPVNITCGILDSNKRTLIASNSDTFTKGPSKEITLQVPHGVALTTVTYDLSVNGTGGAKFSKTKYVRFVEKGFSIYIQTDKAVYKPGQKVLMRIFGVHSDLKLYTGNLTVDILDPNGNKMAHWVNVNSQSGVVKKEFLLSTQPVEGNWKISVLAAKDQKAEQVIEVKPYVLPKFEVKVNLPDYALEKDKYIHGSVDVKYTYGKGARGRANIQLYFNTYGWHSKKSSYAKDIFVVDGYGKFSFRVKDVLQLFKNSFGDHMDGSYLFRYGYRMEVNATFYEDLTGKQAAGQGSISFHEIDVKLQWAKFNPKTFKPGLPYKAMVTAVQPNNEPLSPTKLQEIQGKIKLTTKYKWSDNGTEEFLPHSSDGSFIITKDVPSSANHLDLKAEYYEGLKGTRAYLTASEASSPSKSFLQLSTSTPSVKAGNDIALAVEATFELSELRYMVLSRGMWVKTGSHIVSPGSTKATFTIQSQAEMAPSARLLVYCIKQNGEIVVDSLNIEVEDPFRNDVSVTIDTNNRNSVAPGDMVTIKGKATPGSFMAFRAVDKSVLLMKEDTDMSVKKVLEELQSYDSAQVWYPFWDWGMRRRLRRMIMPYPSAGRDAAAVFENSGLIVITDYELPGGRFDDQILMMGSVPEMESDVNREIMVRKGGGTPQLAEVKRVRSLFPETWIWLEDDANSAGEVEFQRAVPDTLTTWVASAFAVSNVTGFGVGELKPQVKVFQSFFVSLNLPYSVVRGEELALQVTVFNYEAEKQLVTVTLKGSKDWAIIDEINSLGLRGHSSVNKDYVDKAMDLSVEVEVGAGQGKAVSFPVVPKTLGQVPIEVRAQSVSNADAVKRNFLVEPEGVPQEYSISMLLDLNSTSSLTRTLDLSVPKNTVNGSARATVSIMGDILGSSLNNLDKLLRMPYGCGEQNMVNFAPNIYVMKYLKTVNQLTNQVENTAKNFMISGYQREQTYRHRDGSYSAFGGRDSSGSLWLTAFVSKSFAQARAFIPEYIDDELLEESLGWMSRQTNRDGSFRKVGEVHSSVLKGGQTGVISLTAYVLVALAEANSVSQAVNNAKKGAIGFLEGKVEAMSSDIQDAYTLAITAYALGLVGSATKWKALTELRKLAIEKDGLIYWQEKPEVNKPNDNPWWRPYYRPRSADIEITAYALLAFTLNKDISVGLPISRWLSQQRNSLGGYSSTQDTVIGLQALSEFAELIYTPDIDFTVRLSLSGDPFFSQTVTVNQQNSMVLHLEEIPDMAAAGSLKVSADGHGVGMLQVGVTYNVDKAPAENSFDFLLEVIRETDYEIEIQACSKWTENDQSSGMAVMDVGIPSGFELDQDSVDTIMSNPSLKLKRVETEDRKVLFYFDEIPSSRKVCVNVLFQRAFDVGKPQPSSASVYSYYEPANRAEALYAVDSLKDKGVCRVCTDCVNCDESDEPEVKRKSCAPGVMVEVRICGLMILSVILMAALQ</sequence>
<dbReference type="Gene3D" id="2.60.40.1930">
    <property type="match status" value="2"/>
</dbReference>
<dbReference type="PANTHER" id="PTHR11412:SF136">
    <property type="entry name" value="CD109 ANTIGEN"/>
    <property type="match status" value="1"/>
</dbReference>
<feature type="domain" description="Alpha-2-macroglobulin bait region" evidence="9">
    <location>
        <begin position="458"/>
        <end position="597"/>
    </location>
</feature>
<feature type="domain" description="Alpha-macroglobulin receptor-binding" evidence="11">
    <location>
        <begin position="1351"/>
        <end position="1441"/>
    </location>
</feature>